<organism evidence="2 3">
    <name type="scientific">Dictyobacter alpinus</name>
    <dbReference type="NCBI Taxonomy" id="2014873"/>
    <lineage>
        <taxon>Bacteria</taxon>
        <taxon>Bacillati</taxon>
        <taxon>Chloroflexota</taxon>
        <taxon>Ktedonobacteria</taxon>
        <taxon>Ktedonobacterales</taxon>
        <taxon>Dictyobacteraceae</taxon>
        <taxon>Dictyobacter</taxon>
    </lineage>
</organism>
<dbReference type="AlphaFoldDB" id="A0A402BKU6"/>
<evidence type="ECO:0000256" key="1">
    <source>
        <dbReference type="SAM" id="Phobius"/>
    </source>
</evidence>
<dbReference type="RefSeq" id="WP_126631845.1">
    <property type="nucleotide sequence ID" value="NZ_BIFT01000002.1"/>
</dbReference>
<protein>
    <submittedName>
        <fullName evidence="2">Uncharacterized protein</fullName>
    </submittedName>
</protein>
<keyword evidence="3" id="KW-1185">Reference proteome</keyword>
<dbReference type="Proteomes" id="UP000287171">
    <property type="component" value="Unassembled WGS sequence"/>
</dbReference>
<feature type="transmembrane region" description="Helical" evidence="1">
    <location>
        <begin position="21"/>
        <end position="40"/>
    </location>
</feature>
<accession>A0A402BKU6</accession>
<gene>
    <name evidence="2" type="ORF">KDA_74330</name>
</gene>
<evidence type="ECO:0000313" key="3">
    <source>
        <dbReference type="Proteomes" id="UP000287171"/>
    </source>
</evidence>
<name>A0A402BKU6_9CHLR</name>
<keyword evidence="1" id="KW-0812">Transmembrane</keyword>
<sequence length="61" mass="7016">MSVKETQQFMVERMKAKVRMYPVDHIPSLTVLGGVVNIILEALRDVSRDAHEPSHLDRQEN</sequence>
<keyword evidence="1" id="KW-0472">Membrane</keyword>
<dbReference type="EMBL" id="BIFT01000002">
    <property type="protein sequence ID" value="GCE31949.1"/>
    <property type="molecule type" value="Genomic_DNA"/>
</dbReference>
<reference evidence="3" key="1">
    <citation type="submission" date="2018-12" db="EMBL/GenBank/DDBJ databases">
        <title>Tengunoibacter tsumagoiensis gen. nov., sp. nov., Dictyobacter kobayashii sp. nov., D. alpinus sp. nov., and D. joshuensis sp. nov. and description of Dictyobacteraceae fam. nov. within the order Ktedonobacterales isolated from Tengu-no-mugimeshi.</title>
        <authorList>
            <person name="Wang C.M."/>
            <person name="Zheng Y."/>
            <person name="Sakai Y."/>
            <person name="Toyoda A."/>
            <person name="Minakuchi Y."/>
            <person name="Abe K."/>
            <person name="Yokota A."/>
            <person name="Yabe S."/>
        </authorList>
    </citation>
    <scope>NUCLEOTIDE SEQUENCE [LARGE SCALE GENOMIC DNA]</scope>
    <source>
        <strain evidence="3">Uno16</strain>
    </source>
</reference>
<evidence type="ECO:0000313" key="2">
    <source>
        <dbReference type="EMBL" id="GCE31949.1"/>
    </source>
</evidence>
<comment type="caution">
    <text evidence="2">The sequence shown here is derived from an EMBL/GenBank/DDBJ whole genome shotgun (WGS) entry which is preliminary data.</text>
</comment>
<proteinExistence type="predicted"/>
<keyword evidence="1" id="KW-1133">Transmembrane helix</keyword>